<dbReference type="EMBL" id="QGTR01000001">
    <property type="protein sequence ID" value="PWW04551.1"/>
    <property type="molecule type" value="Genomic_DNA"/>
</dbReference>
<evidence type="ECO:0000313" key="2">
    <source>
        <dbReference type="EMBL" id="PWW04551.1"/>
    </source>
</evidence>
<dbReference type="Pfam" id="PF07876">
    <property type="entry name" value="Dabb"/>
    <property type="match status" value="1"/>
</dbReference>
<evidence type="ECO:0000259" key="1">
    <source>
        <dbReference type="PROSITE" id="PS51502"/>
    </source>
</evidence>
<name>A0A317PSU5_9HYPH</name>
<dbReference type="InterPro" id="IPR013097">
    <property type="entry name" value="Dabb"/>
</dbReference>
<dbReference type="PROSITE" id="PS51502">
    <property type="entry name" value="S_R_A_B_BARREL"/>
    <property type="match status" value="1"/>
</dbReference>
<dbReference type="SMART" id="SM00886">
    <property type="entry name" value="Dabb"/>
    <property type="match status" value="1"/>
</dbReference>
<dbReference type="InterPro" id="IPR011008">
    <property type="entry name" value="Dimeric_a/b-barrel"/>
</dbReference>
<sequence>MIRHCVFIRFKPDIDRATRDGLFAEIADLRQALPGIAAVHVGANISPETGMDKGYADGFIVDFDTAEARDAYLADPGHQATGARLVAAAVGGVEGILVYDLDLDG</sequence>
<proteinExistence type="predicted"/>
<dbReference type="AlphaFoldDB" id="A0A317PSU5"/>
<gene>
    <name evidence="2" type="ORF">DFR52_1011250</name>
</gene>
<keyword evidence="3" id="KW-1185">Reference proteome</keyword>
<comment type="caution">
    <text evidence="2">The sequence shown here is derived from an EMBL/GenBank/DDBJ whole genome shotgun (WGS) entry which is preliminary data.</text>
</comment>
<dbReference type="OrthoDB" id="9816070at2"/>
<organism evidence="2 3">
    <name type="scientific">Hoeflea marina</name>
    <dbReference type="NCBI Taxonomy" id="274592"/>
    <lineage>
        <taxon>Bacteria</taxon>
        <taxon>Pseudomonadati</taxon>
        <taxon>Pseudomonadota</taxon>
        <taxon>Alphaproteobacteria</taxon>
        <taxon>Hyphomicrobiales</taxon>
        <taxon>Rhizobiaceae</taxon>
        <taxon>Hoeflea</taxon>
    </lineage>
</organism>
<protein>
    <submittedName>
        <fullName evidence="2">Stress responsive alpha/beta barrel protein</fullName>
    </submittedName>
</protein>
<dbReference type="RefSeq" id="WP_110030976.1">
    <property type="nucleotide sequence ID" value="NZ_QGTR01000001.1"/>
</dbReference>
<dbReference type="Proteomes" id="UP000246352">
    <property type="component" value="Unassembled WGS sequence"/>
</dbReference>
<evidence type="ECO:0000313" key="3">
    <source>
        <dbReference type="Proteomes" id="UP000246352"/>
    </source>
</evidence>
<dbReference type="Gene3D" id="3.30.70.100">
    <property type="match status" value="1"/>
</dbReference>
<feature type="domain" description="Stress-response A/B barrel" evidence="1">
    <location>
        <begin position="2"/>
        <end position="101"/>
    </location>
</feature>
<reference evidence="2 3" key="1">
    <citation type="submission" date="2018-05" db="EMBL/GenBank/DDBJ databases">
        <title>Genomic Encyclopedia of Type Strains, Phase IV (KMG-IV): sequencing the most valuable type-strain genomes for metagenomic binning, comparative biology and taxonomic classification.</title>
        <authorList>
            <person name="Goeker M."/>
        </authorList>
    </citation>
    <scope>NUCLEOTIDE SEQUENCE [LARGE SCALE GENOMIC DNA]</scope>
    <source>
        <strain evidence="2 3">DSM 16791</strain>
    </source>
</reference>
<accession>A0A317PSU5</accession>
<dbReference type="SUPFAM" id="SSF54909">
    <property type="entry name" value="Dimeric alpha+beta barrel"/>
    <property type="match status" value="1"/>
</dbReference>